<gene>
    <name evidence="3" type="ORF">BgramDRAFT_1516</name>
</gene>
<feature type="region of interest" description="Disordered" evidence="1">
    <location>
        <begin position="211"/>
        <end position="250"/>
    </location>
</feature>
<feature type="compositionally biased region" description="Basic and acidic residues" evidence="1">
    <location>
        <begin position="237"/>
        <end position="250"/>
    </location>
</feature>
<accession>B1FVQ9</accession>
<evidence type="ECO:0000256" key="1">
    <source>
        <dbReference type="SAM" id="MobiDB-lite"/>
    </source>
</evidence>
<evidence type="ECO:0000313" key="3">
    <source>
        <dbReference type="EMBL" id="EDT11910.1"/>
    </source>
</evidence>
<evidence type="ECO:0000259" key="2">
    <source>
        <dbReference type="PROSITE" id="PS51154"/>
    </source>
</evidence>
<organism evidence="3 4">
    <name type="scientific">Paraburkholderia graminis (strain ATCC 700544 / DSM 17151 / LMG 18924 / NCIMB 13744 / C4D1M)</name>
    <dbReference type="NCBI Taxonomy" id="396598"/>
    <lineage>
        <taxon>Bacteria</taxon>
        <taxon>Pseudomonadati</taxon>
        <taxon>Pseudomonadota</taxon>
        <taxon>Betaproteobacteria</taxon>
        <taxon>Burkholderiales</taxon>
        <taxon>Burkholderiaceae</taxon>
        <taxon>Paraburkholderia</taxon>
    </lineage>
</organism>
<comment type="caution">
    <text evidence="3">The sequence shown here is derived from an EMBL/GenBank/DDBJ whole genome shotgun (WGS) entry which is preliminary data.</text>
</comment>
<dbReference type="PROSITE" id="PS51154">
    <property type="entry name" value="MACRO"/>
    <property type="match status" value="1"/>
</dbReference>
<feature type="region of interest" description="Disordered" evidence="1">
    <location>
        <begin position="170"/>
        <end position="189"/>
    </location>
</feature>
<dbReference type="CDD" id="cd02908">
    <property type="entry name" value="Macro_OAADPr_deacetylase"/>
    <property type="match status" value="1"/>
</dbReference>
<dbReference type="PANTHER" id="PTHR11106">
    <property type="entry name" value="GANGLIOSIDE INDUCED DIFFERENTIATION ASSOCIATED PROTEIN 2-RELATED"/>
    <property type="match status" value="1"/>
</dbReference>
<dbReference type="SMART" id="SM00506">
    <property type="entry name" value="A1pp"/>
    <property type="match status" value="1"/>
</dbReference>
<dbReference type="PANTHER" id="PTHR11106:SF27">
    <property type="entry name" value="MACRO DOMAIN-CONTAINING PROTEIN"/>
    <property type="match status" value="1"/>
</dbReference>
<protein>
    <submittedName>
        <fullName evidence="3">Appr-1-p processing domain protein</fullName>
    </submittedName>
</protein>
<name>B1FVQ9_PARG4</name>
<dbReference type="SUPFAM" id="SSF52949">
    <property type="entry name" value="Macro domain-like"/>
    <property type="match status" value="1"/>
</dbReference>
<dbReference type="Pfam" id="PF01661">
    <property type="entry name" value="Macro"/>
    <property type="match status" value="1"/>
</dbReference>
<proteinExistence type="predicted"/>
<dbReference type="InterPro" id="IPR002589">
    <property type="entry name" value="Macro_dom"/>
</dbReference>
<sequence length="250" mass="26955">MLSIDRCTLEARVADITTLDVDAIVNAANTSLLGGGGVDGAIHRAAGNELLRECEALGGCATGDAKLTRGYRLPARYVIHAVGPVWRGGTHGEADLLASCYQRSLEVAREANCASIAFPAISCGIYRFPADQAVRIAVDTVLENLPRMPQLRSVIFACFDDAMFERYQSELKSRQAQPSNPIDGTLRTPRLLPYSTDSGCGCRDASAGARAARRRIARAPSRAGRAFPRRTQTSHPPETRARESGPSRAW</sequence>
<feature type="domain" description="Macro" evidence="2">
    <location>
        <begin position="1"/>
        <end position="175"/>
    </location>
</feature>
<dbReference type="EMBL" id="ABLD01000003">
    <property type="protein sequence ID" value="EDT11910.1"/>
    <property type="molecule type" value="Genomic_DNA"/>
</dbReference>
<reference evidence="3 4" key="1">
    <citation type="submission" date="2008-03" db="EMBL/GenBank/DDBJ databases">
        <title>Sequencing of the draft genome and assembly of Burkholderia graminis C4D1M.</title>
        <authorList>
            <consortium name="US DOE Joint Genome Institute (JGI-PGF)"/>
            <person name="Copeland A."/>
            <person name="Lucas S."/>
            <person name="Lapidus A."/>
            <person name="Glavina del Rio T."/>
            <person name="Dalin E."/>
            <person name="Tice H."/>
            <person name="Bruce D."/>
            <person name="Goodwin L."/>
            <person name="Pitluck S."/>
            <person name="Larimer F."/>
            <person name="Land M.L."/>
            <person name="Hauser L."/>
            <person name="Tiedje J."/>
            <person name="Richardson P."/>
        </authorList>
    </citation>
    <scope>NUCLEOTIDE SEQUENCE [LARGE SCALE GENOMIC DNA]</scope>
    <source>
        <strain evidence="4">ATCC 700544 / DSM 17151 / LMG 18924 / NCIMB 13744 / C4D1M</strain>
    </source>
</reference>
<dbReference type="NCBIfam" id="NF001664">
    <property type="entry name" value="PRK00431.1-6"/>
    <property type="match status" value="1"/>
</dbReference>
<dbReference type="GO" id="GO:0061463">
    <property type="term" value="F:O-acetyl-ADP-ribose deacetylase activity"/>
    <property type="evidence" value="ECO:0007669"/>
    <property type="project" value="TreeGrafter"/>
</dbReference>
<evidence type="ECO:0000313" key="4">
    <source>
        <dbReference type="Proteomes" id="UP000005045"/>
    </source>
</evidence>
<keyword evidence="4" id="KW-1185">Reference proteome</keyword>
<dbReference type="InterPro" id="IPR043472">
    <property type="entry name" value="Macro_dom-like"/>
</dbReference>
<dbReference type="Gene3D" id="3.40.220.10">
    <property type="entry name" value="Leucine Aminopeptidase, subunit E, domain 1"/>
    <property type="match status" value="1"/>
</dbReference>
<dbReference type="AlphaFoldDB" id="B1FVQ9"/>
<dbReference type="Proteomes" id="UP000005045">
    <property type="component" value="Unassembled WGS sequence"/>
</dbReference>